<proteinExistence type="predicted"/>
<evidence type="ECO:0000313" key="1">
    <source>
        <dbReference type="EMBL" id="MCI73301.1"/>
    </source>
</evidence>
<dbReference type="Proteomes" id="UP000265520">
    <property type="component" value="Unassembled WGS sequence"/>
</dbReference>
<dbReference type="AlphaFoldDB" id="A0A392UIB4"/>
<sequence>GTTTKPWGFVDLIVTVGANEMAKSIKVQFWVVDYPSHISASSAGQPLQICSLCLPLPF</sequence>
<dbReference type="EMBL" id="LXQA010835576">
    <property type="protein sequence ID" value="MCI73301.1"/>
    <property type="molecule type" value="Genomic_DNA"/>
</dbReference>
<comment type="caution">
    <text evidence="1">The sequence shown here is derived from an EMBL/GenBank/DDBJ whole genome shotgun (WGS) entry which is preliminary data.</text>
</comment>
<accession>A0A392UIB4</accession>
<protein>
    <submittedName>
        <fullName evidence="1">Uncharacterized protein</fullName>
    </submittedName>
</protein>
<name>A0A392UIB4_9FABA</name>
<evidence type="ECO:0000313" key="2">
    <source>
        <dbReference type="Proteomes" id="UP000265520"/>
    </source>
</evidence>
<feature type="non-terminal residue" evidence="1">
    <location>
        <position position="1"/>
    </location>
</feature>
<reference evidence="1 2" key="1">
    <citation type="journal article" date="2018" name="Front. Plant Sci.">
        <title>Red Clover (Trifolium pratense) and Zigzag Clover (T. medium) - A Picture of Genomic Similarities and Differences.</title>
        <authorList>
            <person name="Dluhosova J."/>
            <person name="Istvanek J."/>
            <person name="Nedelnik J."/>
            <person name="Repkova J."/>
        </authorList>
    </citation>
    <scope>NUCLEOTIDE SEQUENCE [LARGE SCALE GENOMIC DNA]</scope>
    <source>
        <strain evidence="2">cv. 10/8</strain>
        <tissue evidence="1">Leaf</tissue>
    </source>
</reference>
<keyword evidence="2" id="KW-1185">Reference proteome</keyword>
<organism evidence="1 2">
    <name type="scientific">Trifolium medium</name>
    <dbReference type="NCBI Taxonomy" id="97028"/>
    <lineage>
        <taxon>Eukaryota</taxon>
        <taxon>Viridiplantae</taxon>
        <taxon>Streptophyta</taxon>
        <taxon>Embryophyta</taxon>
        <taxon>Tracheophyta</taxon>
        <taxon>Spermatophyta</taxon>
        <taxon>Magnoliopsida</taxon>
        <taxon>eudicotyledons</taxon>
        <taxon>Gunneridae</taxon>
        <taxon>Pentapetalae</taxon>
        <taxon>rosids</taxon>
        <taxon>fabids</taxon>
        <taxon>Fabales</taxon>
        <taxon>Fabaceae</taxon>
        <taxon>Papilionoideae</taxon>
        <taxon>50 kb inversion clade</taxon>
        <taxon>NPAAA clade</taxon>
        <taxon>Hologalegina</taxon>
        <taxon>IRL clade</taxon>
        <taxon>Trifolieae</taxon>
        <taxon>Trifolium</taxon>
    </lineage>
</organism>